<dbReference type="Ensembl" id="ENSAPLT00000000716.2">
    <property type="protein sequence ID" value="ENSAPLP00000000148.2"/>
    <property type="gene ID" value="ENSAPLG00000027048.1"/>
</dbReference>
<evidence type="ECO:0000256" key="7">
    <source>
        <dbReference type="ARBA" id="ARBA00023170"/>
    </source>
</evidence>
<evidence type="ECO:0000256" key="3">
    <source>
        <dbReference type="ARBA" id="ARBA00022692"/>
    </source>
</evidence>
<keyword evidence="4 12" id="KW-1133">Transmembrane helix</keyword>
<keyword evidence="5 10" id="KW-0297">G-protein coupled receptor</keyword>
<accession>U3HYS8</accession>
<evidence type="ECO:0000259" key="13">
    <source>
        <dbReference type="PROSITE" id="PS50262"/>
    </source>
</evidence>
<evidence type="ECO:0000256" key="12">
    <source>
        <dbReference type="SAM" id="Phobius"/>
    </source>
</evidence>
<evidence type="ECO:0000256" key="8">
    <source>
        <dbReference type="ARBA" id="ARBA00023224"/>
    </source>
</evidence>
<feature type="transmembrane region" description="Helical" evidence="12">
    <location>
        <begin position="351"/>
        <end position="370"/>
    </location>
</feature>
<dbReference type="GO" id="GO:0005886">
    <property type="term" value="C:plasma membrane"/>
    <property type="evidence" value="ECO:0007669"/>
    <property type="project" value="UniProtKB-SubCell"/>
</dbReference>
<feature type="transmembrane region" description="Helical" evidence="12">
    <location>
        <begin position="281"/>
        <end position="303"/>
    </location>
</feature>
<feature type="transmembrane region" description="Helical" evidence="12">
    <location>
        <begin position="130"/>
        <end position="149"/>
    </location>
</feature>
<dbReference type="GeneTree" id="ENSGT01030000234639"/>
<feature type="domain" description="G-protein coupled receptors family 1 profile" evidence="13">
    <location>
        <begin position="141"/>
        <end position="367"/>
    </location>
</feature>
<feature type="transmembrane region" description="Helical" evidence="12">
    <location>
        <begin position="161"/>
        <end position="185"/>
    </location>
</feature>
<reference evidence="14" key="2">
    <citation type="submission" date="2025-08" db="UniProtKB">
        <authorList>
            <consortium name="Ensembl"/>
        </authorList>
    </citation>
    <scope>IDENTIFICATION</scope>
</reference>
<dbReference type="Pfam" id="PF00001">
    <property type="entry name" value="7tm_1"/>
    <property type="match status" value="1"/>
</dbReference>
<evidence type="ECO:0000256" key="11">
    <source>
        <dbReference type="SAM" id="MobiDB-lite"/>
    </source>
</evidence>
<evidence type="ECO:0000313" key="14">
    <source>
        <dbReference type="Ensembl" id="ENSAPLP00000000148.2"/>
    </source>
</evidence>
<feature type="transmembrane region" description="Helical" evidence="12">
    <location>
        <begin position="315"/>
        <end position="339"/>
    </location>
</feature>
<feature type="transmembrane region" description="Helical" evidence="12">
    <location>
        <begin position="197"/>
        <end position="222"/>
    </location>
</feature>
<name>U3HYS8_ANAPP</name>
<dbReference type="Gene3D" id="1.20.1070.10">
    <property type="entry name" value="Rhodopsin 7-helix transmembrane proteins"/>
    <property type="match status" value="1"/>
</dbReference>
<dbReference type="InterPro" id="IPR017452">
    <property type="entry name" value="GPCR_Rhodpsn_7TM"/>
</dbReference>
<comment type="subcellular location">
    <subcellularLocation>
        <location evidence="1">Cell membrane</location>
        <topology evidence="1">Multi-pass membrane protein</topology>
    </subcellularLocation>
</comment>
<proteinExistence type="inferred from homology"/>
<feature type="region of interest" description="Disordered" evidence="11">
    <location>
        <begin position="77"/>
        <end position="115"/>
    </location>
</feature>
<dbReference type="PANTHER" id="PTHR11334">
    <property type="entry name" value="MAS-RELATED G-PROTEIN COUPLED RECEPTOR"/>
    <property type="match status" value="1"/>
</dbReference>
<dbReference type="PRINTS" id="PR02108">
    <property type="entry name" value="MRGPCRFAMILY"/>
</dbReference>
<evidence type="ECO:0000256" key="9">
    <source>
        <dbReference type="ARBA" id="ARBA00061394"/>
    </source>
</evidence>
<dbReference type="GO" id="GO:0004930">
    <property type="term" value="F:G protein-coupled receptor activity"/>
    <property type="evidence" value="ECO:0007669"/>
    <property type="project" value="UniProtKB-KW"/>
</dbReference>
<dbReference type="PANTHER" id="PTHR11334:SF68">
    <property type="entry name" value="G-PROTEIN COUPLED RECEPTORS FAMILY 1 PROFILE DOMAIN-CONTAINING PROTEIN-RELATED"/>
    <property type="match status" value="1"/>
</dbReference>
<evidence type="ECO:0000256" key="10">
    <source>
        <dbReference type="RuleBase" id="RU000688"/>
    </source>
</evidence>
<evidence type="ECO:0000256" key="5">
    <source>
        <dbReference type="ARBA" id="ARBA00023040"/>
    </source>
</evidence>
<dbReference type="FunFam" id="1.20.1070.10:FF:000193">
    <property type="entry name" value="Mas-related G-protein coupled receptor member E"/>
    <property type="match status" value="1"/>
</dbReference>
<dbReference type="PRINTS" id="PR00237">
    <property type="entry name" value="GPCRRHODOPSN"/>
</dbReference>
<dbReference type="InterPro" id="IPR000276">
    <property type="entry name" value="GPCR_Rhodpsn"/>
</dbReference>
<reference evidence="14" key="3">
    <citation type="submission" date="2025-09" db="UniProtKB">
        <authorList>
            <consortium name="Ensembl"/>
        </authorList>
    </citation>
    <scope>IDENTIFICATION</scope>
</reference>
<keyword evidence="7 10" id="KW-0675">Receptor</keyword>
<keyword evidence="2" id="KW-1003">Cell membrane</keyword>
<protein>
    <recommendedName>
        <fullName evidence="13">G-protein coupled receptors family 1 profile domain-containing protein</fullName>
    </recommendedName>
</protein>
<dbReference type="PROSITE" id="PS50262">
    <property type="entry name" value="G_PROTEIN_RECEP_F1_2"/>
    <property type="match status" value="1"/>
</dbReference>
<reference evidence="14 15" key="1">
    <citation type="submission" date="2017-10" db="EMBL/GenBank/DDBJ databases">
        <title>A new Pekin duck reference genome.</title>
        <authorList>
            <person name="Hou Z.-C."/>
            <person name="Zhou Z.-K."/>
            <person name="Zhu F."/>
            <person name="Hou S.-S."/>
        </authorList>
    </citation>
    <scope>NUCLEOTIDE SEQUENCE [LARGE SCALE GENOMIC DNA]</scope>
</reference>
<evidence type="ECO:0000256" key="4">
    <source>
        <dbReference type="ARBA" id="ARBA00022989"/>
    </source>
</evidence>
<keyword evidence="8 10" id="KW-0807">Transducer</keyword>
<evidence type="ECO:0000313" key="15">
    <source>
        <dbReference type="Proteomes" id="UP000016666"/>
    </source>
</evidence>
<sequence length="412" mass="44964">MFFLSPTPFFFPPAPATSTSLPPCSPADKLCSPQCLSPALCRPFAAPGASCPCPHASLSHPQWEPCSPLHPTHPHPPLPALTAARTPSTTAWPPAMEPNHTALSPPPPTPTAEGEEVCEIDVPDVAVDGATLLICLCGLVGNGAVLWLLGCRIRRNPITVYVLNLAVADFTFLLLMLTSSLLYILDSLSCNTFPFFAYLKSFLLPLLLTHNMGMYLLTAISIERCVSVICSSSPCGHRPQHLSAVVCALLWALSISVIAAVAVLCLSHQHDQCRLALISMYALNFTVFAPSMVISSILLFIKVQCSSQQRQPRRLYIVIFLTVLFFLLFTLPLSIWNFVQHISYSIGHSQVVFLLACINSSINPFIYFLVGSCRRRCSLVSLQVAFRRVFEELADDTVCSDNATMDTLSPVC</sequence>
<evidence type="ECO:0000256" key="1">
    <source>
        <dbReference type="ARBA" id="ARBA00004651"/>
    </source>
</evidence>
<dbReference type="InterPro" id="IPR026234">
    <property type="entry name" value="MRGPCRFAMILY"/>
</dbReference>
<keyword evidence="15" id="KW-1185">Reference proteome</keyword>
<dbReference type="OMA" id="CLSHEHE"/>
<dbReference type="HOGENOM" id="CLU_009579_4_1_1"/>
<dbReference type="Proteomes" id="UP000016666">
    <property type="component" value="Chromosome 5"/>
</dbReference>
<evidence type="ECO:0000256" key="6">
    <source>
        <dbReference type="ARBA" id="ARBA00023136"/>
    </source>
</evidence>
<organism evidence="14 15">
    <name type="scientific">Anas platyrhynchos platyrhynchos</name>
    <name type="common">Northern mallard</name>
    <dbReference type="NCBI Taxonomy" id="8840"/>
    <lineage>
        <taxon>Eukaryota</taxon>
        <taxon>Metazoa</taxon>
        <taxon>Chordata</taxon>
        <taxon>Craniata</taxon>
        <taxon>Vertebrata</taxon>
        <taxon>Euteleostomi</taxon>
        <taxon>Archelosauria</taxon>
        <taxon>Archosauria</taxon>
        <taxon>Dinosauria</taxon>
        <taxon>Saurischia</taxon>
        <taxon>Theropoda</taxon>
        <taxon>Coelurosauria</taxon>
        <taxon>Aves</taxon>
        <taxon>Neognathae</taxon>
        <taxon>Galloanserae</taxon>
        <taxon>Anseriformes</taxon>
        <taxon>Anatidae</taxon>
        <taxon>Anatinae</taxon>
        <taxon>Anas</taxon>
    </lineage>
</organism>
<dbReference type="PROSITE" id="PS00237">
    <property type="entry name" value="G_PROTEIN_RECEP_F1_1"/>
    <property type="match status" value="1"/>
</dbReference>
<keyword evidence="3 10" id="KW-0812">Transmembrane</keyword>
<keyword evidence="6 12" id="KW-0472">Membrane</keyword>
<dbReference type="AlphaFoldDB" id="U3HYS8"/>
<comment type="similarity">
    <text evidence="9">Belongs to the G-protein coupled receptor 1 family. Mas subfamily.</text>
</comment>
<dbReference type="SUPFAM" id="SSF81321">
    <property type="entry name" value="Family A G protein-coupled receptor-like"/>
    <property type="match status" value="1"/>
</dbReference>
<feature type="transmembrane region" description="Helical" evidence="12">
    <location>
        <begin position="242"/>
        <end position="269"/>
    </location>
</feature>
<evidence type="ECO:0000256" key="2">
    <source>
        <dbReference type="ARBA" id="ARBA00022475"/>
    </source>
</evidence>